<dbReference type="AlphaFoldDB" id="A0A1G4M7D6"/>
<dbReference type="FunFam" id="3.40.630.30:FF:000047">
    <property type="entry name" value="Acetyltransferase, GNAT family"/>
    <property type="match status" value="1"/>
</dbReference>
<dbReference type="SUPFAM" id="SSF55729">
    <property type="entry name" value="Acyl-CoA N-acyltransferases (Nat)"/>
    <property type="match status" value="1"/>
</dbReference>
<dbReference type="OrthoDB" id="41238at2759"/>
<dbReference type="Gene3D" id="3.40.630.30">
    <property type="match status" value="1"/>
</dbReference>
<protein>
    <submittedName>
        <fullName evidence="2">LAFE_0A06942g1_1</fullName>
    </submittedName>
</protein>
<organism evidence="2 3">
    <name type="scientific">Lachancea fermentati</name>
    <name type="common">Zygosaccharomyces fermentati</name>
    <dbReference type="NCBI Taxonomy" id="4955"/>
    <lineage>
        <taxon>Eukaryota</taxon>
        <taxon>Fungi</taxon>
        <taxon>Dikarya</taxon>
        <taxon>Ascomycota</taxon>
        <taxon>Saccharomycotina</taxon>
        <taxon>Saccharomycetes</taxon>
        <taxon>Saccharomycetales</taxon>
        <taxon>Saccharomycetaceae</taxon>
        <taxon>Lachancea</taxon>
    </lineage>
</organism>
<name>A0A1G4M7D6_LACFM</name>
<evidence type="ECO:0000313" key="3">
    <source>
        <dbReference type="Proteomes" id="UP000190831"/>
    </source>
</evidence>
<dbReference type="GO" id="GO:1990189">
    <property type="term" value="F:protein N-terminal-serine acetyltransferase activity"/>
    <property type="evidence" value="ECO:0007669"/>
    <property type="project" value="TreeGrafter"/>
</dbReference>
<sequence length="238" mass="27460">MTEVNSYNQVLGERIQDWQPRKAPEAVTLEGKSCVLEPLSGDKHAKQLFDTYKTTPTIWTYIPIGPFEDLSTYRNVVDTLVASKDTHFAIIDKTTGRAVGQICLLRADPQNGVVEVGYVIFSQELKQTTMATEAQYLLMKYVFDSLKYRRYEWKCDSLNAPSRNAAQRLGFQFEGTFRQAQVNKNRNRDTQWFSILDKEWPTCRQVFETWLSDDNFNNGRQKAGLNEIRDAIVKSHDL</sequence>
<dbReference type="Pfam" id="PF13302">
    <property type="entry name" value="Acetyltransf_3"/>
    <property type="match status" value="1"/>
</dbReference>
<reference evidence="2 3" key="1">
    <citation type="submission" date="2016-03" db="EMBL/GenBank/DDBJ databases">
        <authorList>
            <person name="Devillers H."/>
        </authorList>
    </citation>
    <scope>NUCLEOTIDE SEQUENCE [LARGE SCALE GENOMIC DNA]</scope>
    <source>
        <strain evidence="2">CBS 6772</strain>
    </source>
</reference>
<dbReference type="InterPro" id="IPR051908">
    <property type="entry name" value="Ribosomal_N-acetyltransferase"/>
</dbReference>
<dbReference type="InterPro" id="IPR000182">
    <property type="entry name" value="GNAT_dom"/>
</dbReference>
<feature type="domain" description="N-acetyltransferase" evidence="1">
    <location>
        <begin position="36"/>
        <end position="172"/>
    </location>
</feature>
<gene>
    <name evidence="2" type="ORF">LAFE_0A06942G</name>
</gene>
<evidence type="ECO:0000259" key="1">
    <source>
        <dbReference type="Pfam" id="PF13302"/>
    </source>
</evidence>
<dbReference type="EMBL" id="LT598487">
    <property type="protein sequence ID" value="SCV99608.1"/>
    <property type="molecule type" value="Genomic_DNA"/>
</dbReference>
<evidence type="ECO:0000313" key="2">
    <source>
        <dbReference type="EMBL" id="SCV99608.1"/>
    </source>
</evidence>
<dbReference type="InterPro" id="IPR016181">
    <property type="entry name" value="Acyl_CoA_acyltransferase"/>
</dbReference>
<dbReference type="PANTHER" id="PTHR43441">
    <property type="entry name" value="RIBOSOMAL-PROTEIN-SERINE ACETYLTRANSFERASE"/>
    <property type="match status" value="1"/>
</dbReference>
<dbReference type="OMA" id="FGAPMQR"/>
<dbReference type="PANTHER" id="PTHR43441:SF2">
    <property type="entry name" value="FAMILY ACETYLTRANSFERASE, PUTATIVE (AFU_ORTHOLOGUE AFUA_7G00850)-RELATED"/>
    <property type="match status" value="1"/>
</dbReference>
<accession>A0A1G4M7D6</accession>
<dbReference type="GO" id="GO:0008999">
    <property type="term" value="F:protein-N-terminal-alanine acetyltransferase activity"/>
    <property type="evidence" value="ECO:0007669"/>
    <property type="project" value="TreeGrafter"/>
</dbReference>
<dbReference type="Proteomes" id="UP000190831">
    <property type="component" value="Chromosome A"/>
</dbReference>
<proteinExistence type="predicted"/>
<keyword evidence="3" id="KW-1185">Reference proteome</keyword>